<evidence type="ECO:0000313" key="1">
    <source>
        <dbReference type="EMBL" id="CAJ75249.1"/>
    </source>
</evidence>
<name>Q1Q5F1_KUEST</name>
<reference evidence="1" key="2">
    <citation type="submission" date="2006-01" db="EMBL/GenBank/DDBJ databases">
        <authorList>
            <person name="Genoscope"/>
        </authorList>
    </citation>
    <scope>NUCLEOTIDE SEQUENCE</scope>
</reference>
<reference evidence="2 3" key="3">
    <citation type="submission" date="2020-02" db="EMBL/GenBank/DDBJ databases">
        <title>Newly sequenced genome of strain CSTR1 showed variability in Candidatus Kuenenia stuttgartiensis genomes.</title>
        <authorList>
            <person name="Ding C."/>
            <person name="Adrian L."/>
        </authorList>
    </citation>
    <scope>NUCLEOTIDE SEQUENCE [LARGE SCALE GENOMIC DNA]</scope>
    <source>
        <strain evidence="2 3">CSTR1</strain>
    </source>
</reference>
<dbReference type="EMBL" id="CT573071">
    <property type="protein sequence ID" value="CAJ75249.1"/>
    <property type="molecule type" value="Genomic_DNA"/>
</dbReference>
<dbReference type="AlphaFoldDB" id="Q1Q5F1"/>
<gene>
    <name evidence="2" type="ORF">KsCSTR_30560</name>
    <name evidence="1" type="ORF">kuste4487</name>
</gene>
<sequence length="54" mass="6416">MKRLNKINDSGFYSRDRFKTCLYCCNSIFSFHHTKMTDYKKSGMLPFETGNCHL</sequence>
<organism evidence="1">
    <name type="scientific">Kuenenia stuttgartiensis</name>
    <dbReference type="NCBI Taxonomy" id="174633"/>
    <lineage>
        <taxon>Bacteria</taxon>
        <taxon>Pseudomonadati</taxon>
        <taxon>Planctomycetota</taxon>
        <taxon>Candidatus Brocadiia</taxon>
        <taxon>Candidatus Brocadiales</taxon>
        <taxon>Candidatus Brocadiaceae</taxon>
        <taxon>Candidatus Kuenenia</taxon>
    </lineage>
</organism>
<dbReference type="EMBL" id="CP049055">
    <property type="protein sequence ID" value="QII12435.1"/>
    <property type="molecule type" value="Genomic_DNA"/>
</dbReference>
<protein>
    <submittedName>
        <fullName evidence="1">Uncharacterized protein</fullName>
    </submittedName>
</protein>
<evidence type="ECO:0000313" key="3">
    <source>
        <dbReference type="Proteomes" id="UP000501926"/>
    </source>
</evidence>
<reference evidence="1" key="1">
    <citation type="journal article" date="2006" name="Nature">
        <title>Deciphering the evolution and metabolism of an anammox bacterium from a community genome.</title>
        <authorList>
            <person name="Strous M."/>
            <person name="Pelletier E."/>
            <person name="Mangenot S."/>
            <person name="Rattei T."/>
            <person name="Lehner A."/>
            <person name="Taylor M.W."/>
            <person name="Horn M."/>
            <person name="Daims H."/>
            <person name="Bartol-Mavel D."/>
            <person name="Wincker P."/>
            <person name="Barbe V."/>
            <person name="Fonknechten N."/>
            <person name="Vallenet D."/>
            <person name="Segurens B."/>
            <person name="Schenowitz-Truong C."/>
            <person name="Medigue C."/>
            <person name="Collingro A."/>
            <person name="Snel B."/>
            <person name="Dutilh B.E."/>
            <person name="OpDenCamp H.J.M."/>
            <person name="vanDerDrift C."/>
            <person name="Cirpus I."/>
            <person name="vanDePas-Schoonen K.T."/>
            <person name="Harhangi H.R."/>
            <person name="vanNiftrik L."/>
            <person name="Schmid M."/>
            <person name="Keltjens J."/>
            <person name="vanDeVossenberg J."/>
            <person name="Kartal B."/>
            <person name="Meier H."/>
            <person name="Frishman D."/>
            <person name="Huynen M.A."/>
            <person name="Mewes H."/>
            <person name="Weissenbach J."/>
            <person name="Jetten M.S.M."/>
            <person name="Wagner M."/>
            <person name="LePaslier D."/>
        </authorList>
    </citation>
    <scope>NUCLEOTIDE SEQUENCE</scope>
</reference>
<accession>Q1Q5F1</accession>
<proteinExistence type="predicted"/>
<dbReference type="Proteomes" id="UP000501926">
    <property type="component" value="Chromosome"/>
</dbReference>
<evidence type="ECO:0000313" key="2">
    <source>
        <dbReference type="EMBL" id="QII12435.1"/>
    </source>
</evidence>